<dbReference type="CDD" id="cd04301">
    <property type="entry name" value="NAT_SF"/>
    <property type="match status" value="1"/>
</dbReference>
<comment type="caution">
    <text evidence="1">The sequence shown here is derived from an EMBL/GenBank/DDBJ whole genome shotgun (WGS) entry which is preliminary data.</text>
</comment>
<evidence type="ECO:0000313" key="2">
    <source>
        <dbReference type="Proteomes" id="UP000030182"/>
    </source>
</evidence>
<dbReference type="EMBL" id="JDRS01000018">
    <property type="protein sequence ID" value="KDS92711.1"/>
    <property type="molecule type" value="Genomic_DNA"/>
</dbReference>
<dbReference type="Proteomes" id="UP000030182">
    <property type="component" value="Unassembled WGS sequence"/>
</dbReference>
<accession>A0ABR4SLL2</accession>
<proteinExistence type="predicted"/>
<evidence type="ECO:0000313" key="1">
    <source>
        <dbReference type="EMBL" id="KDS92711.1"/>
    </source>
</evidence>
<reference evidence="1 2" key="1">
    <citation type="submission" date="2014-01" db="EMBL/GenBank/DDBJ databases">
        <title>Draft genome sequence of the multidrug-resistant clinical isolate Dermabacter hominis 1368.</title>
        <authorList>
            <person name="Albersmeier A."/>
            <person name="Bomholt C."/>
            <person name="Glaub A."/>
            <person name="Ruckert C."/>
            <person name="Soriano F."/>
            <person name="Fernandez-Natal I."/>
            <person name="Tauch A."/>
        </authorList>
    </citation>
    <scope>NUCLEOTIDE SEQUENCE [LARGE SCALE GENOMIC DNA]</scope>
    <source>
        <strain evidence="1 2">1368</strain>
    </source>
</reference>
<organism evidence="1 2">
    <name type="scientific">Dermabacter hominis 1368</name>
    <dbReference type="NCBI Taxonomy" id="1450519"/>
    <lineage>
        <taxon>Bacteria</taxon>
        <taxon>Bacillati</taxon>
        <taxon>Actinomycetota</taxon>
        <taxon>Actinomycetes</taxon>
        <taxon>Micrococcales</taxon>
        <taxon>Dermabacteraceae</taxon>
        <taxon>Dermabacter</taxon>
    </lineage>
</organism>
<name>A0ABR4SLL2_9MICO</name>
<dbReference type="Gene3D" id="3.40.630.30">
    <property type="match status" value="1"/>
</dbReference>
<evidence type="ECO:0008006" key="3">
    <source>
        <dbReference type="Google" id="ProtNLM"/>
    </source>
</evidence>
<sequence length="50" mass="5288">MVVARVDRSLVGLASVIGDGATVCYLQDVLVSPDARRLGVPGRAFVRFAN</sequence>
<dbReference type="SUPFAM" id="SSF55729">
    <property type="entry name" value="Acyl-CoA N-acyltransferases (Nat)"/>
    <property type="match status" value="1"/>
</dbReference>
<gene>
    <name evidence="1" type="ORF">DHOM_09800</name>
</gene>
<keyword evidence="2" id="KW-1185">Reference proteome</keyword>
<protein>
    <recommendedName>
        <fullName evidence="3">N-acetyltransferase domain-containing protein</fullName>
    </recommendedName>
</protein>
<dbReference type="InterPro" id="IPR016181">
    <property type="entry name" value="Acyl_CoA_acyltransferase"/>
</dbReference>